<name>A0A1K1LCD9_9BACT</name>
<dbReference type="GO" id="GO:0000455">
    <property type="term" value="P:enzyme-directed rRNA pseudouridine synthesis"/>
    <property type="evidence" value="ECO:0007669"/>
    <property type="project" value="TreeGrafter"/>
</dbReference>
<evidence type="ECO:0000256" key="1">
    <source>
        <dbReference type="ARBA" id="ARBA00009018"/>
    </source>
</evidence>
<dbReference type="UniPathway" id="UPA00241">
    <property type="reaction ID" value="UER00356"/>
</dbReference>
<sequence length="532" mass="58572">MSGDSPRRLDFRVAGALAGQRLDKALCGLLPGLSRAAVQRAITAGACRIDGMPVSTASLKLRAGQEVVLALPDTANELRAEEEAVDILWQDEHLLLCNKPAGLTVHPCPSCPENTLVQRLLHHFPRLREQEGLRPGVVHRLDKDTSGLLLVALDEPTRLRMSEAFARREVRKEYLALVQGVPPQTGTCREPLGRHPTAKIKMAVVPENRGGKAAHSDWRVLWSSPRKDFSLVAVRIHTGRTHQIRVHMAHVGHPLLGDALYAPAPVAARAPRQMLHAWHISFCHPLSGEELEFFCPPPDDMVRTILDNSSRMQRLVITGNPGCGKSTLTRALEEAGLPAVSADALVAQLYAAGGEMADYLGRRFGDRLLEEDGSVCKSALLDAMQQDPGLRREVEQMVHTLVRDAILSFWDRAEAQGRACAVAEIPLYFECGWHKAGGLPGALSLTVRCPREIRLQRIMATRGWSEEKAATLEAWQWPAERKEAASDLVLDNAGTPADLRARVPALLEQLAALRQKAREDILRQVTACWQAR</sequence>
<feature type="active site" evidence="9">
    <location>
        <position position="142"/>
    </location>
</feature>
<evidence type="ECO:0000256" key="8">
    <source>
        <dbReference type="NCBIfam" id="TIGR00152"/>
    </source>
</evidence>
<comment type="similarity">
    <text evidence="2">Belongs to the pseudouridine synthase RluA family.</text>
</comment>
<feature type="domain" description="RNA-binding S4" evidence="11">
    <location>
        <begin position="20"/>
        <end position="83"/>
    </location>
</feature>
<dbReference type="Gene3D" id="3.30.2350.10">
    <property type="entry name" value="Pseudouridine synthase"/>
    <property type="match status" value="1"/>
</dbReference>
<dbReference type="GO" id="GO:0120159">
    <property type="term" value="F:rRNA pseudouridine synthase activity"/>
    <property type="evidence" value="ECO:0007669"/>
    <property type="project" value="UniProtKB-ARBA"/>
</dbReference>
<dbReference type="InterPro" id="IPR006224">
    <property type="entry name" value="PsdUridine_synth_RluA-like_CS"/>
</dbReference>
<feature type="binding site" evidence="7">
    <location>
        <begin position="322"/>
        <end position="327"/>
    </location>
    <ligand>
        <name>ATP</name>
        <dbReference type="ChEBI" id="CHEBI:30616"/>
    </ligand>
</feature>
<dbReference type="InterPro" id="IPR001977">
    <property type="entry name" value="Depp_CoAkinase"/>
</dbReference>
<comment type="function">
    <text evidence="7">Catalyzes the phosphorylation of the 3'-hydroxyl group of dephosphocoenzyme A to form coenzyme A.</text>
</comment>
<dbReference type="InterPro" id="IPR036986">
    <property type="entry name" value="S4_RNA-bd_sf"/>
</dbReference>
<organism evidence="12 13">
    <name type="scientific">Desulfovibrio piger</name>
    <dbReference type="NCBI Taxonomy" id="901"/>
    <lineage>
        <taxon>Bacteria</taxon>
        <taxon>Pseudomonadati</taxon>
        <taxon>Thermodesulfobacteriota</taxon>
        <taxon>Desulfovibrionia</taxon>
        <taxon>Desulfovibrionales</taxon>
        <taxon>Desulfovibrionaceae</taxon>
        <taxon>Desulfovibrio</taxon>
    </lineage>
</organism>
<comment type="pathway">
    <text evidence="7">Cofactor biosynthesis; coenzyme A biosynthesis; CoA from (R)-pantothenate: step 5/5.</text>
</comment>
<dbReference type="GO" id="GO:0003723">
    <property type="term" value="F:RNA binding"/>
    <property type="evidence" value="ECO:0007669"/>
    <property type="project" value="UniProtKB-KW"/>
</dbReference>
<dbReference type="SUPFAM" id="SSF55174">
    <property type="entry name" value="Alpha-L RNA-binding motif"/>
    <property type="match status" value="1"/>
</dbReference>
<dbReference type="AlphaFoldDB" id="A0A1K1LCD9"/>
<keyword evidence="7" id="KW-0808">Transferase</keyword>
<dbReference type="Pfam" id="PF01121">
    <property type="entry name" value="CoaE"/>
    <property type="match status" value="1"/>
</dbReference>
<evidence type="ECO:0000313" key="13">
    <source>
        <dbReference type="Proteomes" id="UP000186323"/>
    </source>
</evidence>
<dbReference type="CDD" id="cd02869">
    <property type="entry name" value="PseudoU_synth_RluA_like"/>
    <property type="match status" value="1"/>
</dbReference>
<dbReference type="Pfam" id="PF01479">
    <property type="entry name" value="S4"/>
    <property type="match status" value="1"/>
</dbReference>
<dbReference type="PANTHER" id="PTHR21600">
    <property type="entry name" value="MITOCHONDRIAL RNA PSEUDOURIDINE SYNTHASE"/>
    <property type="match status" value="1"/>
</dbReference>
<dbReference type="InterPro" id="IPR006145">
    <property type="entry name" value="PsdUridine_synth_RsuA/RluA"/>
</dbReference>
<dbReference type="CDD" id="cd00165">
    <property type="entry name" value="S4"/>
    <property type="match status" value="1"/>
</dbReference>
<comment type="subcellular location">
    <subcellularLocation>
        <location evidence="7">Cytoplasm</location>
    </subcellularLocation>
</comment>
<dbReference type="Pfam" id="PF00849">
    <property type="entry name" value="PseudoU_synth_2"/>
    <property type="match status" value="1"/>
</dbReference>
<dbReference type="SMART" id="SM00363">
    <property type="entry name" value="S4"/>
    <property type="match status" value="1"/>
</dbReference>
<keyword evidence="7" id="KW-0418">Kinase</keyword>
<dbReference type="GO" id="GO:0005524">
    <property type="term" value="F:ATP binding"/>
    <property type="evidence" value="ECO:0007669"/>
    <property type="project" value="UniProtKB-UniRule"/>
</dbReference>
<dbReference type="SUPFAM" id="SSF52540">
    <property type="entry name" value="P-loop containing nucleoside triphosphate hydrolases"/>
    <property type="match status" value="1"/>
</dbReference>
<evidence type="ECO:0000256" key="4">
    <source>
        <dbReference type="ARBA" id="ARBA00022840"/>
    </source>
</evidence>
<comment type="catalytic activity">
    <reaction evidence="7">
        <text>3'-dephospho-CoA + ATP = ADP + CoA + H(+)</text>
        <dbReference type="Rhea" id="RHEA:18245"/>
        <dbReference type="ChEBI" id="CHEBI:15378"/>
        <dbReference type="ChEBI" id="CHEBI:30616"/>
        <dbReference type="ChEBI" id="CHEBI:57287"/>
        <dbReference type="ChEBI" id="CHEBI:57328"/>
        <dbReference type="ChEBI" id="CHEBI:456216"/>
        <dbReference type="EC" id="2.7.1.24"/>
    </reaction>
</comment>
<evidence type="ECO:0000313" key="12">
    <source>
        <dbReference type="EMBL" id="SFV72368.1"/>
    </source>
</evidence>
<evidence type="ECO:0000256" key="10">
    <source>
        <dbReference type="PROSITE-ProRule" id="PRU00182"/>
    </source>
</evidence>
<keyword evidence="12" id="KW-0456">Lyase</keyword>
<keyword evidence="6" id="KW-0413">Isomerase</keyword>
<dbReference type="GO" id="GO:0005737">
    <property type="term" value="C:cytoplasm"/>
    <property type="evidence" value="ECO:0007669"/>
    <property type="project" value="UniProtKB-SubCell"/>
</dbReference>
<dbReference type="PROSITE" id="PS51219">
    <property type="entry name" value="DPCK"/>
    <property type="match status" value="1"/>
</dbReference>
<dbReference type="Proteomes" id="UP000186323">
    <property type="component" value="Chromosome I"/>
</dbReference>
<dbReference type="InterPro" id="IPR020103">
    <property type="entry name" value="PsdUridine_synth_cat_dom_sf"/>
</dbReference>
<dbReference type="KEGG" id="dpg:DESPIGER_0480"/>
<reference evidence="13" key="1">
    <citation type="submission" date="2016-10" db="EMBL/GenBank/DDBJ databases">
        <authorList>
            <person name="Wegmann U."/>
        </authorList>
    </citation>
    <scope>NUCLEOTIDE SEQUENCE [LARGE SCALE GENOMIC DNA]</scope>
</reference>
<evidence type="ECO:0000259" key="11">
    <source>
        <dbReference type="SMART" id="SM00363"/>
    </source>
</evidence>
<dbReference type="NCBIfam" id="TIGR00005">
    <property type="entry name" value="rluA_subfam"/>
    <property type="match status" value="1"/>
</dbReference>
<dbReference type="OrthoDB" id="128480at2"/>
<dbReference type="GO" id="GO:0016829">
    <property type="term" value="F:lyase activity"/>
    <property type="evidence" value="ECO:0007669"/>
    <property type="project" value="UniProtKB-KW"/>
</dbReference>
<dbReference type="PANTHER" id="PTHR21600:SF44">
    <property type="entry name" value="RIBOSOMAL LARGE SUBUNIT PSEUDOURIDINE SYNTHASE D"/>
    <property type="match status" value="1"/>
</dbReference>
<keyword evidence="7" id="KW-0963">Cytoplasm</keyword>
<evidence type="ECO:0000256" key="3">
    <source>
        <dbReference type="ARBA" id="ARBA00022741"/>
    </source>
</evidence>
<accession>A0A1K1LCD9</accession>
<keyword evidence="5 7" id="KW-0173">Coenzyme A biosynthesis</keyword>
<dbReference type="EMBL" id="LT630450">
    <property type="protein sequence ID" value="SFV72368.1"/>
    <property type="molecule type" value="Genomic_DNA"/>
</dbReference>
<keyword evidence="3 7" id="KW-0547">Nucleotide-binding</keyword>
<proteinExistence type="inferred from homology"/>
<dbReference type="GO" id="GO:0015937">
    <property type="term" value="P:coenzyme A biosynthetic process"/>
    <property type="evidence" value="ECO:0007669"/>
    <property type="project" value="UniProtKB-UniRule"/>
</dbReference>
<dbReference type="Gene3D" id="3.10.290.10">
    <property type="entry name" value="RNA-binding S4 domain"/>
    <property type="match status" value="1"/>
</dbReference>
<keyword evidence="4 7" id="KW-0067">ATP-binding</keyword>
<dbReference type="CDD" id="cd02022">
    <property type="entry name" value="DPCK"/>
    <property type="match status" value="1"/>
</dbReference>
<evidence type="ECO:0000256" key="6">
    <source>
        <dbReference type="ARBA" id="ARBA00023235"/>
    </source>
</evidence>
<dbReference type="RefSeq" id="WP_072332609.1">
    <property type="nucleotide sequence ID" value="NZ_DBGAMW010000076.1"/>
</dbReference>
<dbReference type="GO" id="GO:0004140">
    <property type="term" value="F:dephospho-CoA kinase activity"/>
    <property type="evidence" value="ECO:0007669"/>
    <property type="project" value="UniProtKB-UniRule"/>
</dbReference>
<dbReference type="EC" id="2.7.1.24" evidence="7 8"/>
<evidence type="ECO:0000256" key="2">
    <source>
        <dbReference type="ARBA" id="ARBA00010876"/>
    </source>
</evidence>
<gene>
    <name evidence="7" type="primary">coaE</name>
    <name evidence="12" type="ORF">DESPIGER_0480</name>
</gene>
<evidence type="ECO:0000256" key="5">
    <source>
        <dbReference type="ARBA" id="ARBA00022993"/>
    </source>
</evidence>
<dbReference type="PROSITE" id="PS50889">
    <property type="entry name" value="S4"/>
    <property type="match status" value="1"/>
</dbReference>
<protein>
    <recommendedName>
        <fullName evidence="7 8">Dephospho-CoA kinase</fullName>
        <ecNumber evidence="7 8">2.7.1.24</ecNumber>
    </recommendedName>
    <alternativeName>
        <fullName evidence="7">Dephosphocoenzyme A kinase</fullName>
    </alternativeName>
</protein>
<dbReference type="NCBIfam" id="TIGR00152">
    <property type="entry name" value="dephospho-CoA kinase"/>
    <property type="match status" value="1"/>
</dbReference>
<keyword evidence="13" id="KW-1185">Reference proteome</keyword>
<dbReference type="SUPFAM" id="SSF55120">
    <property type="entry name" value="Pseudouridine synthase"/>
    <property type="match status" value="1"/>
</dbReference>
<evidence type="ECO:0000256" key="7">
    <source>
        <dbReference type="HAMAP-Rule" id="MF_00376"/>
    </source>
</evidence>
<dbReference type="HAMAP" id="MF_00376">
    <property type="entry name" value="Dephospho_CoA_kinase"/>
    <property type="match status" value="1"/>
</dbReference>
<dbReference type="PROSITE" id="PS01129">
    <property type="entry name" value="PSI_RLU"/>
    <property type="match status" value="1"/>
</dbReference>
<comment type="similarity">
    <text evidence="1 7">Belongs to the CoaE family.</text>
</comment>
<keyword evidence="10" id="KW-0694">RNA-binding</keyword>
<dbReference type="InterPro" id="IPR002942">
    <property type="entry name" value="S4_RNA-bd"/>
</dbReference>
<dbReference type="InterPro" id="IPR006225">
    <property type="entry name" value="PsdUridine_synth_RluC/D"/>
</dbReference>
<dbReference type="InterPro" id="IPR027417">
    <property type="entry name" value="P-loop_NTPase"/>
</dbReference>
<dbReference type="InterPro" id="IPR050188">
    <property type="entry name" value="RluA_PseudoU_synthase"/>
</dbReference>
<dbReference type="Gene3D" id="3.40.50.300">
    <property type="entry name" value="P-loop containing nucleotide triphosphate hydrolases"/>
    <property type="match status" value="1"/>
</dbReference>
<evidence type="ECO:0000256" key="9">
    <source>
        <dbReference type="PIRSR" id="PIRSR606225-1"/>
    </source>
</evidence>